<dbReference type="InterPro" id="IPR027485">
    <property type="entry name" value="AMMECR1_N"/>
</dbReference>
<evidence type="ECO:0000313" key="2">
    <source>
        <dbReference type="EMBL" id="GAG02729.1"/>
    </source>
</evidence>
<organism evidence="2">
    <name type="scientific">marine sediment metagenome</name>
    <dbReference type="NCBI Taxonomy" id="412755"/>
    <lineage>
        <taxon>unclassified sequences</taxon>
        <taxon>metagenomes</taxon>
        <taxon>ecological metagenomes</taxon>
    </lineage>
</organism>
<reference evidence="2" key="1">
    <citation type="journal article" date="2014" name="Front. Microbiol.">
        <title>High frequency of phylogenetically diverse reductive dehalogenase-homologous genes in deep subseafloor sedimentary metagenomes.</title>
        <authorList>
            <person name="Kawai M."/>
            <person name="Futagami T."/>
            <person name="Toyoda A."/>
            <person name="Takaki Y."/>
            <person name="Nishi S."/>
            <person name="Hori S."/>
            <person name="Arai W."/>
            <person name="Tsubouchi T."/>
            <person name="Morono Y."/>
            <person name="Uchiyama I."/>
            <person name="Ito T."/>
            <person name="Fujiyama A."/>
            <person name="Inagaki F."/>
            <person name="Takami H."/>
        </authorList>
    </citation>
    <scope>NUCLEOTIDE SEQUENCE</scope>
    <source>
        <strain evidence="2">Expedition CK06-06</strain>
    </source>
</reference>
<evidence type="ECO:0000259" key="1">
    <source>
        <dbReference type="PROSITE" id="PS51112"/>
    </source>
</evidence>
<dbReference type="Gene3D" id="3.30.700.20">
    <property type="entry name" value="Hypothetical protein ph0010, domain 1"/>
    <property type="match status" value="1"/>
</dbReference>
<dbReference type="InterPro" id="IPR023472">
    <property type="entry name" value="Uncharacterised_MJ0810"/>
</dbReference>
<dbReference type="Pfam" id="PF01871">
    <property type="entry name" value="AMMECR1"/>
    <property type="match status" value="1"/>
</dbReference>
<name>X0UA65_9ZZZZ</name>
<dbReference type="AlphaFoldDB" id="X0UA65"/>
<dbReference type="NCBIfam" id="TIGR00296">
    <property type="entry name" value="TIGR00296 family protein"/>
    <property type="match status" value="1"/>
</dbReference>
<dbReference type="PANTHER" id="PTHR13016:SF0">
    <property type="entry name" value="AMME SYNDROME CANDIDATE GENE 1 PROTEIN"/>
    <property type="match status" value="1"/>
</dbReference>
<dbReference type="InterPro" id="IPR023473">
    <property type="entry name" value="AMMECR1"/>
</dbReference>
<proteinExistence type="inferred from homology"/>
<dbReference type="SUPFAM" id="SSF143447">
    <property type="entry name" value="AMMECR1-like"/>
    <property type="match status" value="1"/>
</dbReference>
<sequence>MYKIDDGIFLVTLARKTIDEYLKNAKAKTVPEDTSEKLKEKAGVFVTLDTYPNKELRGCIGHPYPDSPLVEATIDSAISAATRDPRFPRVKIEELENIVIDISILTPPKLLEVNDPKEYISKIEIGKSGLIAELGFMKGLLLPQVPVEYKWSQEEFLAHTCMKAGLPLNAWKD</sequence>
<dbReference type="Gene3D" id="3.30.1490.150">
    <property type="entry name" value="Hypothetical protein ph0010, domain 2"/>
    <property type="match status" value="1"/>
</dbReference>
<dbReference type="InterPro" id="IPR036071">
    <property type="entry name" value="AMMECR1_dom_sf"/>
</dbReference>
<gene>
    <name evidence="2" type="ORF">S01H1_38148</name>
</gene>
<feature type="non-terminal residue" evidence="2">
    <location>
        <position position="173"/>
    </location>
</feature>
<dbReference type="PANTHER" id="PTHR13016">
    <property type="entry name" value="AMMECR1 HOMOLOG"/>
    <property type="match status" value="1"/>
</dbReference>
<dbReference type="NCBIfam" id="TIGR04335">
    <property type="entry name" value="AmmeMemoSam_A"/>
    <property type="match status" value="1"/>
</dbReference>
<accession>X0UA65</accession>
<dbReference type="HAMAP" id="MF_00645">
    <property type="entry name" value="AMMECR1"/>
    <property type="match status" value="1"/>
</dbReference>
<dbReference type="InterPro" id="IPR002733">
    <property type="entry name" value="AMMECR1_domain"/>
</dbReference>
<feature type="domain" description="AMMECR1" evidence="1">
    <location>
        <begin position="5"/>
        <end position="173"/>
    </location>
</feature>
<dbReference type="EMBL" id="BARS01023992">
    <property type="protein sequence ID" value="GAG02729.1"/>
    <property type="molecule type" value="Genomic_DNA"/>
</dbReference>
<dbReference type="PROSITE" id="PS51112">
    <property type="entry name" value="AMMECR1"/>
    <property type="match status" value="1"/>
</dbReference>
<dbReference type="InterPro" id="IPR027623">
    <property type="entry name" value="AmmeMemoSam_A"/>
</dbReference>
<protein>
    <recommendedName>
        <fullName evidence="1">AMMECR1 domain-containing protein</fullName>
    </recommendedName>
</protein>
<comment type="caution">
    <text evidence="2">The sequence shown here is derived from an EMBL/GenBank/DDBJ whole genome shotgun (WGS) entry which is preliminary data.</text>
</comment>